<sequence>MIKPALHINEKERIKELESYNILDTLPEDDYDSIVAIAAEICNTDISLISLIDRDRQWFKSKIGLTVDETSRDVSFCAHAINDEKNTFIVEDAKLDERFFDNPLVTGPPKISFYAGVPLVSDHGLPLGTLCVLDEKPKKLTERQLKSLNALATQVMNTLNLRKNNIELENILKKLEIRNEELERFAYVAAHDLKSPLLSISGLTQLFSHKYQSIIDVQGLEILGHIENSSEKLRTLIDGLLEYSKSENVLQQEKSDIDIENLQSDFKSLFRYENDLKITFTSTLKTIYTNKAALSQILINLITNAIKYNDKNFIEIEVGISATDRFYEIFVQDNGPGIPAEFQEKVFQIFKVIAGKDRYGKPGNGIGLATVKKMVENSGGTIQLQSAVGKGAKFIFTLEK</sequence>
<reference evidence="6 7" key="1">
    <citation type="submission" date="2016-12" db="EMBL/GenBank/DDBJ databases">
        <title>Trade-off between light-utilization and light-protection in marine flavobacteria.</title>
        <authorList>
            <person name="Kumagai Y."/>
            <person name="Yoshizawa S."/>
            <person name="Kogure K."/>
            <person name="Iwasaki W."/>
        </authorList>
    </citation>
    <scope>NUCLEOTIDE SEQUENCE [LARGE SCALE GENOMIC DNA]</scope>
    <source>
        <strain evidence="6 7">KCTC 22729</strain>
    </source>
</reference>
<dbReference type="Proteomes" id="UP000237608">
    <property type="component" value="Unassembled WGS sequence"/>
</dbReference>
<dbReference type="Pfam" id="PF01590">
    <property type="entry name" value="GAF"/>
    <property type="match status" value="1"/>
</dbReference>
<dbReference type="OrthoDB" id="9811889at2"/>
<protein>
    <recommendedName>
        <fullName evidence="2">histidine kinase</fullName>
        <ecNumber evidence="2">2.7.13.3</ecNumber>
    </recommendedName>
</protein>
<dbReference type="InterPro" id="IPR029016">
    <property type="entry name" value="GAF-like_dom_sf"/>
</dbReference>
<dbReference type="InterPro" id="IPR003018">
    <property type="entry name" value="GAF"/>
</dbReference>
<keyword evidence="6" id="KW-0808">Transferase</keyword>
<evidence type="ECO:0000256" key="1">
    <source>
        <dbReference type="ARBA" id="ARBA00000085"/>
    </source>
</evidence>
<comment type="catalytic activity">
    <reaction evidence="1">
        <text>ATP + protein L-histidine = ADP + protein N-phospho-L-histidine.</text>
        <dbReference type="EC" id="2.7.13.3"/>
    </reaction>
</comment>
<dbReference type="Gene3D" id="1.10.287.130">
    <property type="match status" value="1"/>
</dbReference>
<dbReference type="InterPro" id="IPR036890">
    <property type="entry name" value="HATPase_C_sf"/>
</dbReference>
<evidence type="ECO:0000313" key="6">
    <source>
        <dbReference type="EMBL" id="PQJ73849.1"/>
    </source>
</evidence>
<dbReference type="EMBL" id="MSCL01000001">
    <property type="protein sequence ID" value="PQJ73849.1"/>
    <property type="molecule type" value="Genomic_DNA"/>
</dbReference>
<comment type="caution">
    <text evidence="6">The sequence shown here is derived from an EMBL/GenBank/DDBJ whole genome shotgun (WGS) entry which is preliminary data.</text>
</comment>
<keyword evidence="6" id="KW-0418">Kinase</keyword>
<dbReference type="Pfam" id="PF00512">
    <property type="entry name" value="HisKA"/>
    <property type="match status" value="1"/>
</dbReference>
<dbReference type="InterPro" id="IPR003594">
    <property type="entry name" value="HATPase_dom"/>
</dbReference>
<dbReference type="Pfam" id="PF02518">
    <property type="entry name" value="HATPase_c"/>
    <property type="match status" value="1"/>
</dbReference>
<evidence type="ECO:0000256" key="2">
    <source>
        <dbReference type="ARBA" id="ARBA00012438"/>
    </source>
</evidence>
<dbReference type="GO" id="GO:0000155">
    <property type="term" value="F:phosphorelay sensor kinase activity"/>
    <property type="evidence" value="ECO:0007669"/>
    <property type="project" value="InterPro"/>
</dbReference>
<name>A0A2S7W8A5_9FLAO</name>
<dbReference type="InterPro" id="IPR036097">
    <property type="entry name" value="HisK_dim/P_sf"/>
</dbReference>
<dbReference type="PRINTS" id="PR00344">
    <property type="entry name" value="BCTRLSENSOR"/>
</dbReference>
<feature type="domain" description="Histidine kinase" evidence="5">
    <location>
        <begin position="188"/>
        <end position="400"/>
    </location>
</feature>
<dbReference type="PANTHER" id="PTHR43102:SF2">
    <property type="entry name" value="GAF DOMAIN-CONTAINING PROTEIN"/>
    <property type="match status" value="1"/>
</dbReference>
<dbReference type="PROSITE" id="PS50109">
    <property type="entry name" value="HIS_KIN"/>
    <property type="match status" value="1"/>
</dbReference>
<dbReference type="SMART" id="SM00388">
    <property type="entry name" value="HisKA"/>
    <property type="match status" value="1"/>
</dbReference>
<dbReference type="AlphaFoldDB" id="A0A2S7W8A5"/>
<dbReference type="Gene3D" id="3.30.565.10">
    <property type="entry name" value="Histidine kinase-like ATPase, C-terminal domain"/>
    <property type="match status" value="1"/>
</dbReference>
<dbReference type="SUPFAM" id="SSF55781">
    <property type="entry name" value="GAF domain-like"/>
    <property type="match status" value="1"/>
</dbReference>
<dbReference type="CDD" id="cd00082">
    <property type="entry name" value="HisKA"/>
    <property type="match status" value="1"/>
</dbReference>
<keyword evidence="4" id="KW-0175">Coiled coil</keyword>
<evidence type="ECO:0000256" key="3">
    <source>
        <dbReference type="ARBA" id="ARBA00022553"/>
    </source>
</evidence>
<dbReference type="Gene3D" id="3.30.450.40">
    <property type="match status" value="1"/>
</dbReference>
<keyword evidence="3" id="KW-0597">Phosphoprotein</keyword>
<gene>
    <name evidence="6" type="ORF">BTO13_00510</name>
</gene>
<dbReference type="SMART" id="SM00065">
    <property type="entry name" value="GAF"/>
    <property type="match status" value="1"/>
</dbReference>
<evidence type="ECO:0000256" key="4">
    <source>
        <dbReference type="SAM" id="Coils"/>
    </source>
</evidence>
<feature type="coiled-coil region" evidence="4">
    <location>
        <begin position="158"/>
        <end position="185"/>
    </location>
</feature>
<dbReference type="SUPFAM" id="SSF47384">
    <property type="entry name" value="Homodimeric domain of signal transducing histidine kinase"/>
    <property type="match status" value="1"/>
</dbReference>
<dbReference type="SMART" id="SM00387">
    <property type="entry name" value="HATPase_c"/>
    <property type="match status" value="1"/>
</dbReference>
<evidence type="ECO:0000313" key="7">
    <source>
        <dbReference type="Proteomes" id="UP000237608"/>
    </source>
</evidence>
<keyword evidence="7" id="KW-1185">Reference proteome</keyword>
<dbReference type="EC" id="2.7.13.3" evidence="2"/>
<dbReference type="RefSeq" id="WP_105045005.1">
    <property type="nucleotide sequence ID" value="NZ_CP150662.1"/>
</dbReference>
<dbReference type="InterPro" id="IPR003661">
    <property type="entry name" value="HisK_dim/P_dom"/>
</dbReference>
<evidence type="ECO:0000259" key="5">
    <source>
        <dbReference type="PROSITE" id="PS50109"/>
    </source>
</evidence>
<dbReference type="PANTHER" id="PTHR43102">
    <property type="entry name" value="SLR1143 PROTEIN"/>
    <property type="match status" value="1"/>
</dbReference>
<dbReference type="InterPro" id="IPR005467">
    <property type="entry name" value="His_kinase_dom"/>
</dbReference>
<organism evidence="6 7">
    <name type="scientific">Polaribacter gangjinensis</name>
    <dbReference type="NCBI Taxonomy" id="574710"/>
    <lineage>
        <taxon>Bacteria</taxon>
        <taxon>Pseudomonadati</taxon>
        <taxon>Bacteroidota</taxon>
        <taxon>Flavobacteriia</taxon>
        <taxon>Flavobacteriales</taxon>
        <taxon>Flavobacteriaceae</taxon>
    </lineage>
</organism>
<accession>A0A2S7W8A5</accession>
<dbReference type="InterPro" id="IPR004358">
    <property type="entry name" value="Sig_transdc_His_kin-like_C"/>
</dbReference>
<dbReference type="SUPFAM" id="SSF55874">
    <property type="entry name" value="ATPase domain of HSP90 chaperone/DNA topoisomerase II/histidine kinase"/>
    <property type="match status" value="1"/>
</dbReference>
<proteinExistence type="predicted"/>